<dbReference type="Gene3D" id="3.40.640.10">
    <property type="entry name" value="Type I PLP-dependent aspartate aminotransferase-like (Major domain)"/>
    <property type="match status" value="2"/>
</dbReference>
<dbReference type="Gene3D" id="3.90.1150.10">
    <property type="entry name" value="Aspartate Aminotransferase, domain 1"/>
    <property type="match status" value="2"/>
</dbReference>
<comment type="function">
    <text evidence="2 8">The glycine cleavage system catalyzes the degradation of glycine. The P protein binds the alpha-amino group of glycine through its pyridoxal phosphate cofactor; CO(2) is released and the remaining methylamine moiety is then transferred to the lipoamide cofactor of the H protein.</text>
</comment>
<evidence type="ECO:0000256" key="7">
    <source>
        <dbReference type="ARBA" id="ARBA00049026"/>
    </source>
</evidence>
<dbReference type="FunFam" id="3.40.640.10:FF:000007">
    <property type="entry name" value="glycine dehydrogenase (Decarboxylating), mitochondrial"/>
    <property type="match status" value="1"/>
</dbReference>
<evidence type="ECO:0000256" key="6">
    <source>
        <dbReference type="ARBA" id="ARBA00023002"/>
    </source>
</evidence>
<dbReference type="EC" id="1.4.4.2" evidence="8"/>
<proteinExistence type="inferred from homology"/>
<organism evidence="12 13">
    <name type="scientific">Stackebrandtia albiflava</name>
    <dbReference type="NCBI Taxonomy" id="406432"/>
    <lineage>
        <taxon>Bacteria</taxon>
        <taxon>Bacillati</taxon>
        <taxon>Actinomycetota</taxon>
        <taxon>Actinomycetes</taxon>
        <taxon>Glycomycetales</taxon>
        <taxon>Glycomycetaceae</taxon>
        <taxon>Stackebrandtia</taxon>
    </lineage>
</organism>
<dbReference type="SUPFAM" id="SSF53383">
    <property type="entry name" value="PLP-dependent transferases"/>
    <property type="match status" value="2"/>
</dbReference>
<dbReference type="Proteomes" id="UP000321617">
    <property type="component" value="Unassembled WGS sequence"/>
</dbReference>
<evidence type="ECO:0000259" key="10">
    <source>
        <dbReference type="Pfam" id="PF02347"/>
    </source>
</evidence>
<dbReference type="AlphaFoldDB" id="A0A562VDG5"/>
<evidence type="ECO:0000259" key="11">
    <source>
        <dbReference type="Pfam" id="PF21478"/>
    </source>
</evidence>
<comment type="cofactor">
    <cofactor evidence="1 8 9">
        <name>pyridoxal 5'-phosphate</name>
        <dbReference type="ChEBI" id="CHEBI:597326"/>
    </cofactor>
</comment>
<feature type="domain" description="Glycine dehydrogenase C-terminal" evidence="11">
    <location>
        <begin position="764"/>
        <end position="885"/>
    </location>
</feature>
<dbReference type="GO" id="GO:0005960">
    <property type="term" value="C:glycine cleavage complex"/>
    <property type="evidence" value="ECO:0007669"/>
    <property type="project" value="TreeGrafter"/>
</dbReference>
<dbReference type="InterPro" id="IPR020581">
    <property type="entry name" value="GDC_P"/>
</dbReference>
<dbReference type="InterPro" id="IPR015421">
    <property type="entry name" value="PyrdxlP-dep_Trfase_major"/>
</dbReference>
<name>A0A562VDG5_9ACTN</name>
<evidence type="ECO:0000256" key="5">
    <source>
        <dbReference type="ARBA" id="ARBA00022898"/>
    </source>
</evidence>
<dbReference type="InterPro" id="IPR015422">
    <property type="entry name" value="PyrdxlP-dep_Trfase_small"/>
</dbReference>
<evidence type="ECO:0000313" key="13">
    <source>
        <dbReference type="Proteomes" id="UP000321617"/>
    </source>
</evidence>
<dbReference type="InterPro" id="IPR049315">
    <property type="entry name" value="GDC-P_N"/>
</dbReference>
<feature type="domain" description="Glycine cleavage system P-protein N-terminal" evidence="10">
    <location>
        <begin position="13"/>
        <end position="437"/>
    </location>
</feature>
<dbReference type="NCBIfam" id="TIGR00461">
    <property type="entry name" value="gcvP"/>
    <property type="match status" value="1"/>
</dbReference>
<dbReference type="NCBIfam" id="NF003346">
    <property type="entry name" value="PRK04366.1"/>
    <property type="match status" value="1"/>
</dbReference>
<evidence type="ECO:0000256" key="3">
    <source>
        <dbReference type="ARBA" id="ARBA00010756"/>
    </source>
</evidence>
<dbReference type="GO" id="GO:0019464">
    <property type="term" value="P:glycine decarboxylation via glycine cleavage system"/>
    <property type="evidence" value="ECO:0007669"/>
    <property type="project" value="UniProtKB-UniRule"/>
</dbReference>
<keyword evidence="13" id="KW-1185">Reference proteome</keyword>
<gene>
    <name evidence="8" type="primary">gcvP</name>
    <name evidence="12" type="ORF">LX16_1573</name>
</gene>
<evidence type="ECO:0000256" key="2">
    <source>
        <dbReference type="ARBA" id="ARBA00003788"/>
    </source>
</evidence>
<evidence type="ECO:0000256" key="1">
    <source>
        <dbReference type="ARBA" id="ARBA00001933"/>
    </source>
</evidence>
<evidence type="ECO:0000313" key="12">
    <source>
        <dbReference type="EMBL" id="TWJ15857.1"/>
    </source>
</evidence>
<evidence type="ECO:0000256" key="8">
    <source>
        <dbReference type="HAMAP-Rule" id="MF_00711"/>
    </source>
</evidence>
<dbReference type="RefSeq" id="WP_147135219.1">
    <property type="nucleotide sequence ID" value="NZ_BAABIJ010000001.1"/>
</dbReference>
<keyword evidence="6 8" id="KW-0560">Oxidoreductase</keyword>
<dbReference type="Pfam" id="PF02347">
    <property type="entry name" value="GDC-P"/>
    <property type="match status" value="2"/>
</dbReference>
<reference evidence="12 13" key="1">
    <citation type="journal article" date="2013" name="Stand. Genomic Sci.">
        <title>Genomic Encyclopedia of Type Strains, Phase I: The one thousand microbial genomes (KMG-I) project.</title>
        <authorList>
            <person name="Kyrpides N.C."/>
            <person name="Woyke T."/>
            <person name="Eisen J.A."/>
            <person name="Garrity G."/>
            <person name="Lilburn T.G."/>
            <person name="Beck B.J."/>
            <person name="Whitman W.B."/>
            <person name="Hugenholtz P."/>
            <person name="Klenk H.P."/>
        </authorList>
    </citation>
    <scope>NUCLEOTIDE SEQUENCE [LARGE SCALE GENOMIC DNA]</scope>
    <source>
        <strain evidence="12 13">DSM 45044</strain>
    </source>
</reference>
<dbReference type="FunFam" id="3.90.1150.10:FF:000007">
    <property type="entry name" value="Glycine dehydrogenase (decarboxylating), mitochondrial"/>
    <property type="match status" value="1"/>
</dbReference>
<comment type="similarity">
    <text evidence="3 8">Belongs to the GcvP family.</text>
</comment>
<dbReference type="GO" id="GO:0016594">
    <property type="term" value="F:glycine binding"/>
    <property type="evidence" value="ECO:0007669"/>
    <property type="project" value="TreeGrafter"/>
</dbReference>
<dbReference type="GO" id="GO:0004375">
    <property type="term" value="F:glycine dehydrogenase (decarboxylating) activity"/>
    <property type="evidence" value="ECO:0007669"/>
    <property type="project" value="UniProtKB-EC"/>
</dbReference>
<feature type="domain" description="Glycine cleavage system P-protein N-terminal" evidence="10">
    <location>
        <begin position="604"/>
        <end position="722"/>
    </location>
</feature>
<dbReference type="PANTHER" id="PTHR11773">
    <property type="entry name" value="GLYCINE DEHYDROGENASE, DECARBOXYLATING"/>
    <property type="match status" value="1"/>
</dbReference>
<comment type="catalytic activity">
    <reaction evidence="7 8">
        <text>N(6)-[(R)-lipoyl]-L-lysyl-[glycine-cleavage complex H protein] + glycine + H(+) = N(6)-[(R)-S(8)-aminomethyldihydrolipoyl]-L-lysyl-[glycine-cleavage complex H protein] + CO2</text>
        <dbReference type="Rhea" id="RHEA:24304"/>
        <dbReference type="Rhea" id="RHEA-COMP:10494"/>
        <dbReference type="Rhea" id="RHEA-COMP:10495"/>
        <dbReference type="ChEBI" id="CHEBI:15378"/>
        <dbReference type="ChEBI" id="CHEBI:16526"/>
        <dbReference type="ChEBI" id="CHEBI:57305"/>
        <dbReference type="ChEBI" id="CHEBI:83099"/>
        <dbReference type="ChEBI" id="CHEBI:83143"/>
        <dbReference type="EC" id="1.4.4.2"/>
    </reaction>
</comment>
<dbReference type="PANTHER" id="PTHR11773:SF1">
    <property type="entry name" value="GLYCINE DEHYDROGENASE (DECARBOXYLATING), MITOCHONDRIAL"/>
    <property type="match status" value="1"/>
</dbReference>
<dbReference type="InterPro" id="IPR049316">
    <property type="entry name" value="GDC-P_C"/>
</dbReference>
<accession>A0A562VDG5</accession>
<keyword evidence="5 8" id="KW-0663">Pyridoxal phosphate</keyword>
<dbReference type="CDD" id="cd00613">
    <property type="entry name" value="GDC-P"/>
    <property type="match status" value="2"/>
</dbReference>
<dbReference type="InterPro" id="IPR003437">
    <property type="entry name" value="GcvP"/>
</dbReference>
<dbReference type="InterPro" id="IPR015424">
    <property type="entry name" value="PyrdxlP-dep_Trfase"/>
</dbReference>
<dbReference type="EMBL" id="VLLL01000005">
    <property type="protein sequence ID" value="TWJ15857.1"/>
    <property type="molecule type" value="Genomic_DNA"/>
</dbReference>
<dbReference type="GO" id="GO:0030170">
    <property type="term" value="F:pyridoxal phosphate binding"/>
    <property type="evidence" value="ECO:0007669"/>
    <property type="project" value="TreeGrafter"/>
</dbReference>
<dbReference type="GO" id="GO:0005829">
    <property type="term" value="C:cytosol"/>
    <property type="evidence" value="ECO:0007669"/>
    <property type="project" value="TreeGrafter"/>
</dbReference>
<dbReference type="OrthoDB" id="9801272at2"/>
<evidence type="ECO:0000256" key="4">
    <source>
        <dbReference type="ARBA" id="ARBA00011690"/>
    </source>
</evidence>
<dbReference type="FunFam" id="3.40.640.10:FF:000005">
    <property type="entry name" value="Glycine dehydrogenase (decarboxylating), mitochondrial"/>
    <property type="match status" value="1"/>
</dbReference>
<comment type="caution">
    <text evidence="12">The sequence shown here is derived from an EMBL/GenBank/DDBJ whole genome shotgun (WGS) entry which is preliminary data.</text>
</comment>
<dbReference type="HAMAP" id="MF_00711">
    <property type="entry name" value="GcvP"/>
    <property type="match status" value="1"/>
</dbReference>
<evidence type="ECO:0000256" key="9">
    <source>
        <dbReference type="PIRSR" id="PIRSR603437-50"/>
    </source>
</evidence>
<sequence>MSSRSDAVVPFTRRHIGPSPEQQRTMLAQVGYDSAQALLEAAIPDSIRLHTPLDLPSAVTEEAAQAELRAMAAGNRVMRQMIGLGYYGTHTPAVIRRNVLENPAWYTAYTPYQPEISQGRLEALLNFQTMVSDLTGLPVAGASLLDEATAAAEAMTLARRAGKSKSPVFVVDSDTLPQTLAVLRTRAEPLGISLVTVDVTAPDLPEEFFGALLSNPSAGGAVRDHTALIEEAHRRGALVAVAVDLLSLLLVRSPGDMGADIAVGSAQRFGVPMGFGGPHAGFMSVRSGLERSLPGRLVGVSKDAQGRRAYRLALQTREQHIRRERATSNICTAQVLLAVMASCYAVYHGPDGLRGIASRVHAQAARLARGLRAGGVEPLHGDFFDTVTVRVPGRAESVVSAAVALGVNLRLVDADHVAVACDETTTESDLSAVWRAFGVESVPVRSETGFSAGLARADEYLTHPVFHEHRSETSMLRYLRRLADVDFALDRGMIPLGSCTMKLNAAAEMEPVSWPQFAHIHPFAPADQVRGYARLIADLEAWLAEVTGYDAVSLQPNAGSQGELAGLLAIRAYLAATGAGDRDVCLIPSSAHGTNAASAVMAGMRVVVVACDEEGNVDLDDLDAKIAQHADRLAAIMVTYPSTHGVYESEITRLCAKVHDAGGQVYVDGANLNALLGFAKPGRFGADVSHLNLHKTFCIPHGGGGPGIGPVAVRSHLAEYLPSDPRVADAPVGPVAAAPYGSAGILPIPWMYLRMMGGRGLAEATAQAVLAANYVASRLAEHYPVLYSGNKGLVAHECILDLRALTKRSGVTVDDVAKRLMDYGFHAPTMSFPVAGTLMVEPTESEDLTELDRFCDAMIAIRGEIDKVAAGEWPVEDSPLRNAPHTADVLAAEDWSHPYSRREAVFPAGAAAAKYWPPVGRIDGAYGDRNLACSCPPPEAFGS</sequence>
<feature type="modified residue" description="N6-(pyridoxal phosphate)lysine" evidence="8 9">
    <location>
        <position position="695"/>
    </location>
</feature>
<dbReference type="Pfam" id="PF21478">
    <property type="entry name" value="GcvP2_C"/>
    <property type="match status" value="1"/>
</dbReference>
<protein>
    <recommendedName>
        <fullName evidence="8">Glycine dehydrogenase (decarboxylating)</fullName>
        <ecNumber evidence="8">1.4.4.2</ecNumber>
    </recommendedName>
    <alternativeName>
        <fullName evidence="8">Glycine cleavage system P-protein</fullName>
    </alternativeName>
    <alternativeName>
        <fullName evidence="8">Glycine decarboxylase</fullName>
    </alternativeName>
    <alternativeName>
        <fullName evidence="8">Glycine dehydrogenase (aminomethyl-transferring)</fullName>
    </alternativeName>
</protein>
<comment type="subunit">
    <text evidence="4 8">The glycine cleavage system is composed of four proteins: P, T, L and H.</text>
</comment>